<evidence type="ECO:0000313" key="1">
    <source>
        <dbReference type="EMBL" id="TNV85520.1"/>
    </source>
</evidence>
<dbReference type="AlphaFoldDB" id="A0A8J8T8E3"/>
<accession>A0A8J8T8E3</accession>
<dbReference type="EMBL" id="RRYP01001763">
    <property type="protein sequence ID" value="TNV85520.1"/>
    <property type="molecule type" value="Genomic_DNA"/>
</dbReference>
<dbReference type="Proteomes" id="UP000785679">
    <property type="component" value="Unassembled WGS sequence"/>
</dbReference>
<comment type="caution">
    <text evidence="1">The sequence shown here is derived from an EMBL/GenBank/DDBJ whole genome shotgun (WGS) entry which is preliminary data.</text>
</comment>
<keyword evidence="2" id="KW-1185">Reference proteome</keyword>
<sequence length="92" mass="10731">MRQDIQLSINYYFMIFSVCKARERDIVVKLAEGSLLSNEGFIEGNFLSSGGCHLQFQQCLSLVFFFGQQGFMLNCLRFYFDARALIHFQRVQ</sequence>
<name>A0A8J8T8E3_HALGN</name>
<protein>
    <submittedName>
        <fullName evidence="1">Uncharacterized protein</fullName>
    </submittedName>
</protein>
<evidence type="ECO:0000313" key="2">
    <source>
        <dbReference type="Proteomes" id="UP000785679"/>
    </source>
</evidence>
<organism evidence="1 2">
    <name type="scientific">Halteria grandinella</name>
    <dbReference type="NCBI Taxonomy" id="5974"/>
    <lineage>
        <taxon>Eukaryota</taxon>
        <taxon>Sar</taxon>
        <taxon>Alveolata</taxon>
        <taxon>Ciliophora</taxon>
        <taxon>Intramacronucleata</taxon>
        <taxon>Spirotrichea</taxon>
        <taxon>Stichotrichia</taxon>
        <taxon>Sporadotrichida</taxon>
        <taxon>Halteriidae</taxon>
        <taxon>Halteria</taxon>
    </lineage>
</organism>
<proteinExistence type="predicted"/>
<gene>
    <name evidence="1" type="ORF">FGO68_gene4391</name>
</gene>
<reference evidence="1" key="1">
    <citation type="submission" date="2019-06" db="EMBL/GenBank/DDBJ databases">
        <authorList>
            <person name="Zheng W."/>
        </authorList>
    </citation>
    <scope>NUCLEOTIDE SEQUENCE</scope>
    <source>
        <strain evidence="1">QDHG01</strain>
    </source>
</reference>